<evidence type="ECO:0000256" key="1">
    <source>
        <dbReference type="ARBA" id="ARBA00004141"/>
    </source>
</evidence>
<comment type="caution">
    <text evidence="7">The sequence shown here is derived from an EMBL/GenBank/DDBJ whole genome shotgun (WGS) entry which is preliminary data.</text>
</comment>
<dbReference type="EMBL" id="LKAJ02000001">
    <property type="protein sequence ID" value="MCS5711736.1"/>
    <property type="molecule type" value="Genomic_DNA"/>
</dbReference>
<keyword evidence="9" id="KW-1185">Reference proteome</keyword>
<keyword evidence="4 6" id="KW-0472">Membrane</keyword>
<dbReference type="GO" id="GO:0009403">
    <property type="term" value="P:toxin biosynthetic process"/>
    <property type="evidence" value="ECO:0007669"/>
    <property type="project" value="InterPro"/>
</dbReference>
<feature type="transmembrane region" description="Helical" evidence="6">
    <location>
        <begin position="105"/>
        <end position="127"/>
    </location>
</feature>
<organism evidence="7">
    <name type="scientific">Candidatus Berkiella aquae</name>
    <dbReference type="NCBI Taxonomy" id="295108"/>
    <lineage>
        <taxon>Bacteria</taxon>
        <taxon>Pseudomonadati</taxon>
        <taxon>Pseudomonadota</taxon>
        <taxon>Gammaproteobacteria</taxon>
        <taxon>Candidatus Berkiellales</taxon>
        <taxon>Candidatus Berkiellaceae</taxon>
        <taxon>Candidatus Berkiella</taxon>
    </lineage>
</organism>
<dbReference type="OrthoDB" id="9810601at2"/>
<evidence type="ECO:0000256" key="4">
    <source>
        <dbReference type="ARBA" id="ARBA00023136"/>
    </source>
</evidence>
<name>A0A0Q9YIL5_9GAMM</name>
<keyword evidence="3 6" id="KW-1133">Transmembrane helix</keyword>
<dbReference type="PANTHER" id="PTHR36926:SF1">
    <property type="entry name" value="COLICIN V PRODUCTION PROTEIN"/>
    <property type="match status" value="1"/>
</dbReference>
<evidence type="ECO:0000313" key="8">
    <source>
        <dbReference type="EMBL" id="MCS5711736.1"/>
    </source>
</evidence>
<gene>
    <name evidence="7" type="primary">cvpA</name>
    <name evidence="8" type="ORF">HT99x_009870</name>
    <name evidence="7" type="ORF">HT99x_02531</name>
</gene>
<feature type="transmembrane region" description="Helical" evidence="6">
    <location>
        <begin position="7"/>
        <end position="27"/>
    </location>
</feature>
<evidence type="ECO:0000256" key="2">
    <source>
        <dbReference type="ARBA" id="ARBA00022692"/>
    </source>
</evidence>
<dbReference type="RefSeq" id="WP_075067137.1">
    <property type="nucleotide sequence ID" value="NZ_LKAJ02000001.1"/>
</dbReference>
<dbReference type="STRING" id="295108.HT99x_02531"/>
<evidence type="ECO:0000256" key="6">
    <source>
        <dbReference type="SAM" id="Phobius"/>
    </source>
</evidence>
<feature type="compositionally biased region" description="Basic and acidic residues" evidence="5">
    <location>
        <begin position="186"/>
        <end position="208"/>
    </location>
</feature>
<dbReference type="PANTHER" id="PTHR36926">
    <property type="entry name" value="COLICIN V PRODUCTION PROTEIN"/>
    <property type="match status" value="1"/>
</dbReference>
<dbReference type="AlphaFoldDB" id="A0A0Q9YIL5"/>
<feature type="transmembrane region" description="Helical" evidence="6">
    <location>
        <begin position="62"/>
        <end position="85"/>
    </location>
</feature>
<feature type="region of interest" description="Disordered" evidence="5">
    <location>
        <begin position="168"/>
        <end position="208"/>
    </location>
</feature>
<dbReference type="InterPro" id="IPR003825">
    <property type="entry name" value="Colicin-V_CvpA"/>
</dbReference>
<protein>
    <submittedName>
        <fullName evidence="7">Colicin V production protein</fullName>
    </submittedName>
    <submittedName>
        <fullName evidence="8">CvpA family protein</fullName>
    </submittedName>
</protein>
<evidence type="ECO:0000256" key="5">
    <source>
        <dbReference type="SAM" id="MobiDB-lite"/>
    </source>
</evidence>
<evidence type="ECO:0000313" key="7">
    <source>
        <dbReference type="EMBL" id="KRG20428.1"/>
    </source>
</evidence>
<dbReference type="InterPro" id="IPR052719">
    <property type="entry name" value="CvpA-like"/>
</dbReference>
<evidence type="ECO:0000313" key="9">
    <source>
        <dbReference type="Proteomes" id="UP000051497"/>
    </source>
</evidence>
<dbReference type="EMBL" id="LKAJ01000012">
    <property type="protein sequence ID" value="KRG20428.1"/>
    <property type="molecule type" value="Genomic_DNA"/>
</dbReference>
<dbReference type="GO" id="GO:0016020">
    <property type="term" value="C:membrane"/>
    <property type="evidence" value="ECO:0007669"/>
    <property type="project" value="UniProtKB-SubCell"/>
</dbReference>
<keyword evidence="2 6" id="KW-0812">Transmembrane</keyword>
<sequence>MTIGTPDIIISGLILVSILIGIVRGFIKELISLITWIVAIVLASMFTNQLAEHMTFTKTPSIRLLCAFLLIFVGVVFVGAIFNYFIGTLVRKTPFSVADRVLGSIFGLFRGVVLLVILVLLGGLTFLPKESWWQTSYFIPRVQVLSLWLKEQLPEEYAKAFKFTDEDNVTKSDKTDKSGKAGNSEKAGKSESNKTNKKPETKIEKKND</sequence>
<proteinExistence type="predicted"/>
<accession>A0A0Q9YIL5</accession>
<feature type="compositionally biased region" description="Basic and acidic residues" evidence="5">
    <location>
        <begin position="168"/>
        <end position="179"/>
    </location>
</feature>
<dbReference type="Proteomes" id="UP000051497">
    <property type="component" value="Unassembled WGS sequence"/>
</dbReference>
<feature type="transmembrane region" description="Helical" evidence="6">
    <location>
        <begin position="33"/>
        <end position="50"/>
    </location>
</feature>
<dbReference type="Pfam" id="PF02674">
    <property type="entry name" value="Colicin_V"/>
    <property type="match status" value="1"/>
</dbReference>
<reference evidence="8" key="3">
    <citation type="submission" date="2021-06" db="EMBL/GenBank/DDBJ databases">
        <title>Genomic Description and Analysis of Intracellular Bacteria, Candidatus Berkiella cookevillensis and Candidatus Berkiella aquae.</title>
        <authorList>
            <person name="Kidane D.T."/>
            <person name="Mehari Y.T."/>
            <person name="Rice F.C."/>
            <person name="Arivett B.A."/>
            <person name="Farone A.L."/>
            <person name="Berk S.G."/>
            <person name="Farone M.B."/>
        </authorList>
    </citation>
    <scope>NUCLEOTIDE SEQUENCE</scope>
    <source>
        <strain evidence="8">HT99</strain>
    </source>
</reference>
<reference evidence="7" key="1">
    <citation type="submission" date="2015-09" db="EMBL/GenBank/DDBJ databases">
        <title>Draft Genome Sequences of Two Novel Amoeba-resistant Intranuclear Bacteria, Candidatus Berkiella cookevillensis and Candidatus Berkiella aquae.</title>
        <authorList>
            <person name="Mehari Y.T."/>
            <person name="Arivett B.A."/>
            <person name="Farone A.L."/>
            <person name="Gunderson J.H."/>
            <person name="Farone M.B."/>
        </authorList>
    </citation>
    <scope>NUCLEOTIDE SEQUENCE [LARGE SCALE GENOMIC DNA]</scope>
    <source>
        <strain evidence="7">HT99</strain>
    </source>
</reference>
<evidence type="ECO:0000256" key="3">
    <source>
        <dbReference type="ARBA" id="ARBA00022989"/>
    </source>
</evidence>
<reference evidence="8" key="2">
    <citation type="journal article" date="2016" name="Genome Announc.">
        <title>Draft Genome Sequences of Two Novel Amoeba-Resistant Intranuclear Bacteria, 'Candidatus Berkiella cookevillensis' and 'Candidatus Berkiella aquae'.</title>
        <authorList>
            <person name="Mehari Y.T."/>
            <person name="Arivett B.A."/>
            <person name="Farone A.L."/>
            <person name="Gunderson J.H."/>
            <person name="Farone M.B."/>
        </authorList>
    </citation>
    <scope>NUCLEOTIDE SEQUENCE</scope>
    <source>
        <strain evidence="8">HT99</strain>
    </source>
</reference>
<comment type="subcellular location">
    <subcellularLocation>
        <location evidence="1">Membrane</location>
        <topology evidence="1">Multi-pass membrane protein</topology>
    </subcellularLocation>
</comment>